<feature type="transmembrane region" description="Helical" evidence="2">
    <location>
        <begin position="617"/>
        <end position="636"/>
    </location>
</feature>
<keyword evidence="5" id="KW-1185">Reference proteome</keyword>
<dbReference type="Pfam" id="PF12679">
    <property type="entry name" value="ABC2_membrane_2"/>
    <property type="match status" value="1"/>
</dbReference>
<dbReference type="OrthoDB" id="5486437at2"/>
<keyword evidence="2" id="KW-1133">Transmembrane helix</keyword>
<dbReference type="InterPro" id="IPR003675">
    <property type="entry name" value="Rce1/LyrA-like_dom"/>
</dbReference>
<feature type="transmembrane region" description="Helical" evidence="2">
    <location>
        <begin position="456"/>
        <end position="474"/>
    </location>
</feature>
<feature type="transmembrane region" description="Helical" evidence="2">
    <location>
        <begin position="21"/>
        <end position="39"/>
    </location>
</feature>
<evidence type="ECO:0000313" key="5">
    <source>
        <dbReference type="Proteomes" id="UP000320390"/>
    </source>
</evidence>
<dbReference type="EMBL" id="CP036434">
    <property type="protein sequence ID" value="QDV08023.1"/>
    <property type="molecule type" value="Genomic_DNA"/>
</dbReference>
<feature type="domain" description="CAAX prenyl protease 2/Lysostaphin resistance protein A-like" evidence="3">
    <location>
        <begin position="583"/>
        <end position="667"/>
    </location>
</feature>
<name>A0A518EV98_9BACT</name>
<feature type="transmembrane region" description="Helical" evidence="2">
    <location>
        <begin position="531"/>
        <end position="552"/>
    </location>
</feature>
<organism evidence="4 5">
    <name type="scientific">Saltatorellus ferox</name>
    <dbReference type="NCBI Taxonomy" id="2528018"/>
    <lineage>
        <taxon>Bacteria</taxon>
        <taxon>Pseudomonadati</taxon>
        <taxon>Planctomycetota</taxon>
        <taxon>Planctomycetia</taxon>
        <taxon>Planctomycetia incertae sedis</taxon>
        <taxon>Saltatorellus</taxon>
    </lineage>
</organism>
<evidence type="ECO:0000313" key="4">
    <source>
        <dbReference type="EMBL" id="QDV08023.1"/>
    </source>
</evidence>
<feature type="transmembrane region" description="Helical" evidence="2">
    <location>
        <begin position="356"/>
        <end position="373"/>
    </location>
</feature>
<feature type="transmembrane region" description="Helical" evidence="2">
    <location>
        <begin position="573"/>
        <end position="595"/>
    </location>
</feature>
<dbReference type="GO" id="GO:0004175">
    <property type="term" value="F:endopeptidase activity"/>
    <property type="evidence" value="ECO:0007669"/>
    <property type="project" value="UniProtKB-ARBA"/>
</dbReference>
<evidence type="ECO:0000256" key="1">
    <source>
        <dbReference type="SAM" id="MobiDB-lite"/>
    </source>
</evidence>
<reference evidence="4 5" key="1">
    <citation type="submission" date="2019-02" db="EMBL/GenBank/DDBJ databases">
        <title>Deep-cultivation of Planctomycetes and their phenomic and genomic characterization uncovers novel biology.</title>
        <authorList>
            <person name="Wiegand S."/>
            <person name="Jogler M."/>
            <person name="Boedeker C."/>
            <person name="Pinto D."/>
            <person name="Vollmers J."/>
            <person name="Rivas-Marin E."/>
            <person name="Kohn T."/>
            <person name="Peeters S.H."/>
            <person name="Heuer A."/>
            <person name="Rast P."/>
            <person name="Oberbeckmann S."/>
            <person name="Bunk B."/>
            <person name="Jeske O."/>
            <person name="Meyerdierks A."/>
            <person name="Storesund J.E."/>
            <person name="Kallscheuer N."/>
            <person name="Luecker S."/>
            <person name="Lage O.M."/>
            <person name="Pohl T."/>
            <person name="Merkel B.J."/>
            <person name="Hornburger P."/>
            <person name="Mueller R.-W."/>
            <person name="Bruemmer F."/>
            <person name="Labrenz M."/>
            <person name="Spormann A.M."/>
            <person name="Op den Camp H."/>
            <person name="Overmann J."/>
            <person name="Amann R."/>
            <person name="Jetten M.S.M."/>
            <person name="Mascher T."/>
            <person name="Medema M.H."/>
            <person name="Devos D.P."/>
            <person name="Kaster A.-K."/>
            <person name="Ovreas L."/>
            <person name="Rohde M."/>
            <person name="Galperin M.Y."/>
            <person name="Jogler C."/>
        </authorList>
    </citation>
    <scope>NUCLEOTIDE SEQUENCE [LARGE SCALE GENOMIC DNA]</scope>
    <source>
        <strain evidence="4 5">Poly30</strain>
    </source>
</reference>
<keyword evidence="2" id="KW-0472">Membrane</keyword>
<dbReference type="GO" id="GO:0005886">
    <property type="term" value="C:plasma membrane"/>
    <property type="evidence" value="ECO:0007669"/>
    <property type="project" value="UniProtKB-SubCell"/>
</dbReference>
<evidence type="ECO:0000256" key="2">
    <source>
        <dbReference type="SAM" id="Phobius"/>
    </source>
</evidence>
<gene>
    <name evidence="4" type="ORF">Poly30_35590</name>
</gene>
<feature type="transmembrane region" description="Helical" evidence="2">
    <location>
        <begin position="685"/>
        <end position="704"/>
    </location>
</feature>
<dbReference type="GO" id="GO:0140359">
    <property type="term" value="F:ABC-type transporter activity"/>
    <property type="evidence" value="ECO:0007669"/>
    <property type="project" value="InterPro"/>
</dbReference>
<proteinExistence type="predicted"/>
<dbReference type="GO" id="GO:0080120">
    <property type="term" value="P:CAAX-box protein maturation"/>
    <property type="evidence" value="ECO:0007669"/>
    <property type="project" value="UniProtKB-ARBA"/>
</dbReference>
<feature type="transmembrane region" description="Helical" evidence="2">
    <location>
        <begin position="232"/>
        <end position="254"/>
    </location>
</feature>
<feature type="region of interest" description="Disordered" evidence="1">
    <location>
        <begin position="121"/>
        <end position="141"/>
    </location>
</feature>
<accession>A0A518EV98</accession>
<dbReference type="PANTHER" id="PTHR43471:SF3">
    <property type="entry name" value="ABC TRANSPORTER PERMEASE PROTEIN NATB"/>
    <property type="match status" value="1"/>
</dbReference>
<feature type="transmembrane region" description="Helical" evidence="2">
    <location>
        <begin position="481"/>
        <end position="500"/>
    </location>
</feature>
<dbReference type="AlphaFoldDB" id="A0A518EV98"/>
<dbReference type="RefSeq" id="WP_145199949.1">
    <property type="nucleotide sequence ID" value="NZ_CP036434.1"/>
</dbReference>
<sequence>MRIAMHVLRTELLQLARDKRALFSAVVLPAILYPIFFWGSGKLETVGRETMAAREVTIRADLDSLSASMRDELTAALSDAGPTILEDLNAEILNELASAEADAEGPSKELRDAARALLSEPRSDAAPPAGGGSAGESADAQDQGADLLLIATVDGEDPDRNRASFDLWFDVKSDDAREARSRVRTSLETLETLEVERRRDRLLGGDPARALEAEPVDMATVEDQSGAALGKWLPFIALLVLISGGAYAALAVFAGEREAGTLETLLVQPVPHTSIATGKFLAVFVAGFATLVVNLASLVACVSLGLADMDAMGGGEGGVGLMRMAALIVEVPACLLLCAVLCLVCGGAKTFREGQLLVFPVTLLVIVPTSIVLRPEATLTAFWAFVPFAGSALALRDGLEGDLRLSLAALVMVTHVGWTWLALSRLGRVLDAERILGGGGDSKSEGHLNQAAARHAVRWGFAVVMTVYLIAGSVQRWDMKLGMWFTFWMLLPAFALVIAWTTPRRKQLNEEEEPRDLIGRLGLRPQGLVPLVAHVLGALLLVPMLARGALALGEWQRDVLPMPAGVEKAMEGMGGLLDMGTGWLFFFLAFSPAIFEELVFRGALLSAMRRDWRWPKIIGWQALYFALVHASVYRLLPTGILGALLAGLTLRARCVYPAIALHMGYNGLLVLGSNDDGTTVLDAGWFAYAPYMAAVGLGLIALVSTRRDSVPSSQ</sequence>
<dbReference type="Pfam" id="PF02517">
    <property type="entry name" value="Rce1-like"/>
    <property type="match status" value="1"/>
</dbReference>
<feature type="transmembrane region" description="Helical" evidence="2">
    <location>
        <begin position="280"/>
        <end position="305"/>
    </location>
</feature>
<feature type="transmembrane region" description="Helical" evidence="2">
    <location>
        <begin position="325"/>
        <end position="344"/>
    </location>
</feature>
<protein>
    <submittedName>
        <fullName evidence="4">ABC-2 family transporter protein</fullName>
    </submittedName>
</protein>
<keyword evidence="2" id="KW-0812">Transmembrane</keyword>
<evidence type="ECO:0000259" key="3">
    <source>
        <dbReference type="Pfam" id="PF02517"/>
    </source>
</evidence>
<feature type="transmembrane region" description="Helical" evidence="2">
    <location>
        <begin position="403"/>
        <end position="423"/>
    </location>
</feature>
<dbReference type="Proteomes" id="UP000320390">
    <property type="component" value="Chromosome"/>
</dbReference>
<dbReference type="PANTHER" id="PTHR43471">
    <property type="entry name" value="ABC TRANSPORTER PERMEASE"/>
    <property type="match status" value="1"/>
</dbReference>